<dbReference type="Pfam" id="PF01126">
    <property type="entry name" value="Heme_oxygenase"/>
    <property type="match status" value="1"/>
</dbReference>
<dbReference type="InterPro" id="IPR016084">
    <property type="entry name" value="Haem_Oase-like_multi-hlx"/>
</dbReference>
<dbReference type="FunFam" id="1.20.910.10:FF:000001">
    <property type="entry name" value="Heme oxygenase 1"/>
    <property type="match status" value="1"/>
</dbReference>
<evidence type="ECO:0000313" key="8">
    <source>
        <dbReference type="Ensembl" id="ENSSTUP00000105527.1"/>
    </source>
</evidence>
<keyword evidence="5" id="KW-0560">Oxidoreductase</keyword>
<dbReference type="InParanoid" id="A0A674ECM3"/>
<evidence type="ECO:0000256" key="2">
    <source>
        <dbReference type="ARBA" id="ARBA00012360"/>
    </source>
</evidence>
<dbReference type="PANTHER" id="PTHR10720">
    <property type="entry name" value="HEME OXYGENASE"/>
    <property type="match status" value="1"/>
</dbReference>
<keyword evidence="6" id="KW-0408">Iron</keyword>
<comment type="similarity">
    <text evidence="1">Belongs to the heme oxygenase family.</text>
</comment>
<evidence type="ECO:0000256" key="1">
    <source>
        <dbReference type="ARBA" id="ARBA00006134"/>
    </source>
</evidence>
<evidence type="ECO:0000256" key="7">
    <source>
        <dbReference type="SAM" id="Phobius"/>
    </source>
</evidence>
<dbReference type="Proteomes" id="UP000472277">
    <property type="component" value="Chromosome 14"/>
</dbReference>
<dbReference type="GO" id="GO:0020037">
    <property type="term" value="F:heme binding"/>
    <property type="evidence" value="ECO:0007669"/>
    <property type="project" value="TreeGrafter"/>
</dbReference>
<evidence type="ECO:0000313" key="9">
    <source>
        <dbReference type="Proteomes" id="UP000472277"/>
    </source>
</evidence>
<dbReference type="GO" id="GO:0006979">
    <property type="term" value="P:response to oxidative stress"/>
    <property type="evidence" value="ECO:0007669"/>
    <property type="project" value="TreeGrafter"/>
</dbReference>
<keyword evidence="3" id="KW-0349">Heme</keyword>
<dbReference type="EC" id="1.14.14.18" evidence="2"/>
<sequence length="283" mass="32230">MSLPVNDFTFFTMCLSVVPPSVLHLPSPDDLSELLAEGTKESHDRAENCQFVKDFLRGCIQRELFKRGTVALYFVYTAMEEEIERNRDHPHFAPIYFPTELHRREALVTCSLGTQPYVDRIHEVGREDPVLLVAHSYTRYMGDLSGGQILKKVAQRVLKLPSSGEGLHFYQFEGIHSTKAFKQLYRSRMNELEMDQETKERIIAESNLAFKFNMEVFTELEEAGKSIKEEVLDCPYYAAKMVASGITNFACQLAMMLLRHPVGQMVLASWAAAVAGLAAWYFL</sequence>
<dbReference type="CDD" id="cd19165">
    <property type="entry name" value="HemeO"/>
    <property type="match status" value="1"/>
</dbReference>
<accession>A0A674ECM3</accession>
<protein>
    <recommendedName>
        <fullName evidence="2">heme oxygenase (biliverdin-producing)</fullName>
        <ecNumber evidence="2">1.14.14.18</ecNumber>
    </recommendedName>
</protein>
<dbReference type="PROSITE" id="PS00593">
    <property type="entry name" value="HEME_OXYGENASE"/>
    <property type="match status" value="1"/>
</dbReference>
<dbReference type="PRINTS" id="PR00088">
    <property type="entry name" value="HAEMOXYGNASE"/>
</dbReference>
<feature type="transmembrane region" description="Helical" evidence="7">
    <location>
        <begin position="265"/>
        <end position="282"/>
    </location>
</feature>
<dbReference type="GeneTree" id="ENSGT00390000017673"/>
<gene>
    <name evidence="8" type="primary">HMOX2</name>
</gene>
<dbReference type="InterPro" id="IPR016053">
    <property type="entry name" value="Haem_Oase-like"/>
</dbReference>
<evidence type="ECO:0000256" key="5">
    <source>
        <dbReference type="ARBA" id="ARBA00023002"/>
    </source>
</evidence>
<name>A0A674ECM3_SALTR</name>
<dbReference type="GO" id="GO:0046872">
    <property type="term" value="F:metal ion binding"/>
    <property type="evidence" value="ECO:0007669"/>
    <property type="project" value="UniProtKB-KW"/>
</dbReference>
<dbReference type="GO" id="GO:0042167">
    <property type="term" value="P:heme catabolic process"/>
    <property type="evidence" value="ECO:0007669"/>
    <property type="project" value="TreeGrafter"/>
</dbReference>
<keyword evidence="7" id="KW-0812">Transmembrane</keyword>
<dbReference type="Gene3D" id="1.20.910.10">
    <property type="entry name" value="Heme oxygenase-like"/>
    <property type="match status" value="1"/>
</dbReference>
<keyword evidence="7" id="KW-0472">Membrane</keyword>
<evidence type="ECO:0000256" key="4">
    <source>
        <dbReference type="ARBA" id="ARBA00022723"/>
    </source>
</evidence>
<keyword evidence="4" id="KW-0479">Metal-binding</keyword>
<keyword evidence="9" id="KW-1185">Reference proteome</keyword>
<evidence type="ECO:0000256" key="6">
    <source>
        <dbReference type="ARBA" id="ARBA00023004"/>
    </source>
</evidence>
<dbReference type="OMA" id="HACQLAM"/>
<reference evidence="8" key="1">
    <citation type="submission" date="2025-08" db="UniProtKB">
        <authorList>
            <consortium name="Ensembl"/>
        </authorList>
    </citation>
    <scope>IDENTIFICATION</scope>
</reference>
<dbReference type="SUPFAM" id="SSF48613">
    <property type="entry name" value="Heme oxygenase-like"/>
    <property type="match status" value="1"/>
</dbReference>
<dbReference type="InterPro" id="IPR002051">
    <property type="entry name" value="Haem_Oase"/>
</dbReference>
<keyword evidence="7" id="KW-1133">Transmembrane helix</keyword>
<dbReference type="PANTHER" id="PTHR10720:SF3">
    <property type="entry name" value="HEME OXYGENASE"/>
    <property type="match status" value="1"/>
</dbReference>
<proteinExistence type="inferred from homology"/>
<organism evidence="8 9">
    <name type="scientific">Salmo trutta</name>
    <name type="common">Brown trout</name>
    <dbReference type="NCBI Taxonomy" id="8032"/>
    <lineage>
        <taxon>Eukaryota</taxon>
        <taxon>Metazoa</taxon>
        <taxon>Chordata</taxon>
        <taxon>Craniata</taxon>
        <taxon>Vertebrata</taxon>
        <taxon>Euteleostomi</taxon>
        <taxon>Actinopterygii</taxon>
        <taxon>Neopterygii</taxon>
        <taxon>Teleostei</taxon>
        <taxon>Protacanthopterygii</taxon>
        <taxon>Salmoniformes</taxon>
        <taxon>Salmonidae</taxon>
        <taxon>Salmoninae</taxon>
        <taxon>Salmo</taxon>
    </lineage>
</organism>
<dbReference type="AlphaFoldDB" id="A0A674ECM3"/>
<dbReference type="GO" id="GO:0004392">
    <property type="term" value="F:heme oxygenase (decyclizing) activity"/>
    <property type="evidence" value="ECO:0007669"/>
    <property type="project" value="UniProtKB-EC"/>
</dbReference>
<dbReference type="Ensembl" id="ENSSTUT00000113139.1">
    <property type="protein sequence ID" value="ENSSTUP00000105527.1"/>
    <property type="gene ID" value="ENSSTUG00000047066.1"/>
</dbReference>
<evidence type="ECO:0000256" key="3">
    <source>
        <dbReference type="ARBA" id="ARBA00022617"/>
    </source>
</evidence>
<dbReference type="InterPro" id="IPR018207">
    <property type="entry name" value="Haem_oxygenase_CS"/>
</dbReference>
<dbReference type="GO" id="GO:0006788">
    <property type="term" value="P:heme oxidation"/>
    <property type="evidence" value="ECO:0007669"/>
    <property type="project" value="InterPro"/>
</dbReference>
<reference evidence="8" key="2">
    <citation type="submission" date="2025-09" db="UniProtKB">
        <authorList>
            <consortium name="Ensembl"/>
        </authorList>
    </citation>
    <scope>IDENTIFICATION</scope>
</reference>